<sequence>MHFGSISGLILLALMVMVEGRRAPNATFHIRRPEGKPRMVPEQPYCWDKEKTDYTFTISCDEPAWYAWADCDRRRYTSPLMKGPYRVQVRCVSPIADCGAYAD</sequence>
<dbReference type="EMBL" id="JAAAHY010001706">
    <property type="protein sequence ID" value="KAF9947213.1"/>
    <property type="molecule type" value="Genomic_DNA"/>
</dbReference>
<accession>A0A9P6IU14</accession>
<evidence type="ECO:0000256" key="1">
    <source>
        <dbReference type="SAM" id="SignalP"/>
    </source>
</evidence>
<gene>
    <name evidence="2" type="ORF">BGZ70_002809</name>
</gene>
<keyword evidence="1" id="KW-0732">Signal</keyword>
<feature type="chain" id="PRO_5040480600" evidence="1">
    <location>
        <begin position="21"/>
        <end position="103"/>
    </location>
</feature>
<reference evidence="2" key="1">
    <citation type="journal article" date="2020" name="Fungal Divers.">
        <title>Resolving the Mortierellaceae phylogeny through synthesis of multi-gene phylogenetics and phylogenomics.</title>
        <authorList>
            <person name="Vandepol N."/>
            <person name="Liber J."/>
            <person name="Desiro A."/>
            <person name="Na H."/>
            <person name="Kennedy M."/>
            <person name="Barry K."/>
            <person name="Grigoriev I.V."/>
            <person name="Miller A.N."/>
            <person name="O'Donnell K."/>
            <person name="Stajich J.E."/>
            <person name="Bonito G."/>
        </authorList>
    </citation>
    <scope>NUCLEOTIDE SEQUENCE</scope>
    <source>
        <strain evidence="2">CK1249</strain>
    </source>
</reference>
<organism evidence="2 3">
    <name type="scientific">Mortierella alpina</name>
    <name type="common">Oleaginous fungus</name>
    <name type="synonym">Mortierella renispora</name>
    <dbReference type="NCBI Taxonomy" id="64518"/>
    <lineage>
        <taxon>Eukaryota</taxon>
        <taxon>Fungi</taxon>
        <taxon>Fungi incertae sedis</taxon>
        <taxon>Mucoromycota</taxon>
        <taxon>Mortierellomycotina</taxon>
        <taxon>Mortierellomycetes</taxon>
        <taxon>Mortierellales</taxon>
        <taxon>Mortierellaceae</taxon>
        <taxon>Mortierella</taxon>
    </lineage>
</organism>
<keyword evidence="3" id="KW-1185">Reference proteome</keyword>
<name>A0A9P6IU14_MORAP</name>
<dbReference type="OrthoDB" id="10324656at2759"/>
<evidence type="ECO:0000313" key="3">
    <source>
        <dbReference type="Proteomes" id="UP000738359"/>
    </source>
</evidence>
<dbReference type="AlphaFoldDB" id="A0A9P6IU14"/>
<evidence type="ECO:0000313" key="2">
    <source>
        <dbReference type="EMBL" id="KAF9947213.1"/>
    </source>
</evidence>
<comment type="caution">
    <text evidence="2">The sequence shown here is derived from an EMBL/GenBank/DDBJ whole genome shotgun (WGS) entry which is preliminary data.</text>
</comment>
<dbReference type="Proteomes" id="UP000738359">
    <property type="component" value="Unassembled WGS sequence"/>
</dbReference>
<feature type="signal peptide" evidence="1">
    <location>
        <begin position="1"/>
        <end position="20"/>
    </location>
</feature>
<proteinExistence type="predicted"/>
<protein>
    <submittedName>
        <fullName evidence="2">Uncharacterized protein</fullName>
    </submittedName>
</protein>